<dbReference type="Gene3D" id="3.40.50.1000">
    <property type="entry name" value="HAD superfamily/HAD-like"/>
    <property type="match status" value="1"/>
</dbReference>
<dbReference type="InterPro" id="IPR006439">
    <property type="entry name" value="HAD-SF_hydro_IA"/>
</dbReference>
<dbReference type="InterPro" id="IPR023214">
    <property type="entry name" value="HAD_sf"/>
</dbReference>
<feature type="region of interest" description="Disordered" evidence="1">
    <location>
        <begin position="44"/>
        <end position="63"/>
    </location>
</feature>
<evidence type="ECO:0000256" key="1">
    <source>
        <dbReference type="SAM" id="MobiDB-lite"/>
    </source>
</evidence>
<dbReference type="Proteomes" id="UP000053475">
    <property type="component" value="Unassembled WGS sequence"/>
</dbReference>
<gene>
    <name evidence="3" type="ORF">HK57_00026</name>
</gene>
<dbReference type="EMBL" id="JOMC01000144">
    <property type="protein sequence ID" value="KIA75477.1"/>
    <property type="molecule type" value="Genomic_DNA"/>
</dbReference>
<keyword evidence="2" id="KW-0472">Membrane</keyword>
<comment type="caution">
    <text evidence="3">The sequence shown here is derived from an EMBL/GenBank/DDBJ whole genome shotgun (WGS) entry which is preliminary data.</text>
</comment>
<organism evidence="3 4">
    <name type="scientific">Aspergillus ustus</name>
    <dbReference type="NCBI Taxonomy" id="40382"/>
    <lineage>
        <taxon>Eukaryota</taxon>
        <taxon>Fungi</taxon>
        <taxon>Dikarya</taxon>
        <taxon>Ascomycota</taxon>
        <taxon>Pezizomycotina</taxon>
        <taxon>Eurotiomycetes</taxon>
        <taxon>Eurotiomycetidae</taxon>
        <taxon>Eurotiales</taxon>
        <taxon>Aspergillaceae</taxon>
        <taxon>Aspergillus</taxon>
        <taxon>Aspergillus subgen. Nidulantes</taxon>
    </lineage>
</organism>
<evidence type="ECO:0000313" key="4">
    <source>
        <dbReference type="Proteomes" id="UP000053475"/>
    </source>
</evidence>
<feature type="transmembrane region" description="Helical" evidence="2">
    <location>
        <begin position="20"/>
        <end position="42"/>
    </location>
</feature>
<feature type="compositionally biased region" description="Basic and acidic residues" evidence="1">
    <location>
        <begin position="45"/>
        <end position="59"/>
    </location>
</feature>
<dbReference type="Gene3D" id="1.10.150.450">
    <property type="match status" value="1"/>
</dbReference>
<dbReference type="InterPro" id="IPR036412">
    <property type="entry name" value="HAD-like_sf"/>
</dbReference>
<dbReference type="Pfam" id="PF00702">
    <property type="entry name" value="Hydrolase"/>
    <property type="match status" value="1"/>
</dbReference>
<dbReference type="GO" id="GO:0008252">
    <property type="term" value="F:nucleotidase activity"/>
    <property type="evidence" value="ECO:0007669"/>
    <property type="project" value="TreeGrafter"/>
</dbReference>
<dbReference type="PANTHER" id="PTHR47438">
    <property type="entry name" value="PHOSPHATE METABOLISM PROTEIN 8-RELATED"/>
    <property type="match status" value="1"/>
</dbReference>
<reference evidence="3 4" key="1">
    <citation type="submission" date="2014-11" db="EMBL/GenBank/DDBJ databases">
        <title>Genomics derived discovery of secondary metabolites biosynthetic gene clusters in Aspergillus ustus.</title>
        <authorList>
            <person name="Pi B."/>
            <person name="Dai F."/>
            <person name="Song X."/>
            <person name="Zhu C."/>
            <person name="Li H."/>
            <person name="Yu D."/>
        </authorList>
    </citation>
    <scope>NUCLEOTIDE SEQUENCE [LARGE SCALE GENOMIC DNA]</scope>
    <source>
        <strain evidence="3 4">3.3904</strain>
    </source>
</reference>
<proteinExistence type="predicted"/>
<dbReference type="PANTHER" id="PTHR47438:SF1">
    <property type="entry name" value="PHOSPHATE METABOLISM PROTEIN 8-RELATED"/>
    <property type="match status" value="1"/>
</dbReference>
<keyword evidence="4" id="KW-1185">Reference proteome</keyword>
<protein>
    <submittedName>
        <fullName evidence="3">Pyrimidine 5'-nucleotidase</fullName>
    </submittedName>
</protein>
<dbReference type="AlphaFoldDB" id="A0A0C1E1N0"/>
<dbReference type="NCBIfam" id="TIGR01509">
    <property type="entry name" value="HAD-SF-IA-v3"/>
    <property type="match status" value="1"/>
</dbReference>
<sequence length="395" mass="43587">MQYGSCSYHGDAQMAADTPSLLAVGVGVSDNIVVYLAVWGSAPPDGRRHDRRGPQDRYLHTGSDGVLSSDSVFPAALLPLHTSPSADVRNDPSPETPAADNRWGMEQRSESSERMLLPLAYVHAYCAAISIFILKSLLVGDRWRPWNSMRMAQDLYSSSTLTIVYIPDVSLNIHGKMIGLIDQFIAKHLSLNAQDATLLQQKYYKDYGLVLEGLTRHHKIDPMAFNREVDDALPLDSIVSPDQGLKTLLSHLDTTKVKPWLLTNAYSSHAQRVLRLLDLEGFFEGITYCDYGSLPLVCKPDQEMYARAEREAGVAPGKPCYFVDDSHLNCKHAHARGWVTAHLVESDLELEPPLPPACGYVISSLGELVGHFPHLFKSEIGDGVKLGLIPRRASA</sequence>
<evidence type="ECO:0000256" key="2">
    <source>
        <dbReference type="SAM" id="Phobius"/>
    </source>
</evidence>
<dbReference type="GO" id="GO:0006206">
    <property type="term" value="P:pyrimidine nucleobase metabolic process"/>
    <property type="evidence" value="ECO:0007669"/>
    <property type="project" value="TreeGrafter"/>
</dbReference>
<dbReference type="SUPFAM" id="SSF56784">
    <property type="entry name" value="HAD-like"/>
    <property type="match status" value="1"/>
</dbReference>
<name>A0A0C1E1N0_ASPUT</name>
<keyword evidence="2" id="KW-0812">Transmembrane</keyword>
<feature type="region of interest" description="Disordered" evidence="1">
    <location>
        <begin position="83"/>
        <end position="107"/>
    </location>
</feature>
<dbReference type="GO" id="GO:0009166">
    <property type="term" value="P:nucleotide catabolic process"/>
    <property type="evidence" value="ECO:0007669"/>
    <property type="project" value="TreeGrafter"/>
</dbReference>
<keyword evidence="2" id="KW-1133">Transmembrane helix</keyword>
<accession>A0A0C1E1N0</accession>
<dbReference type="InterPro" id="IPR052791">
    <property type="entry name" value="SSM1_domain"/>
</dbReference>
<feature type="transmembrane region" description="Helical" evidence="2">
    <location>
        <begin position="115"/>
        <end position="134"/>
    </location>
</feature>
<evidence type="ECO:0000313" key="3">
    <source>
        <dbReference type="EMBL" id="KIA75477.1"/>
    </source>
</evidence>